<dbReference type="InterPro" id="IPR011006">
    <property type="entry name" value="CheY-like_superfamily"/>
</dbReference>
<dbReference type="PANTHER" id="PTHR44520">
    <property type="entry name" value="RESPONSE REGULATOR RCP1-RELATED"/>
    <property type="match status" value="1"/>
</dbReference>
<evidence type="ECO:0000256" key="1">
    <source>
        <dbReference type="PROSITE-ProRule" id="PRU00169"/>
    </source>
</evidence>
<dbReference type="PANTHER" id="PTHR44520:SF2">
    <property type="entry name" value="RESPONSE REGULATOR RCP1"/>
    <property type="match status" value="1"/>
</dbReference>
<feature type="modified residue" description="4-aspartylphosphate" evidence="1">
    <location>
        <position position="65"/>
    </location>
</feature>
<proteinExistence type="predicted"/>
<gene>
    <name evidence="3" type="ORF">ACFPH8_00965</name>
</gene>
<sequence>MIENVMLIDDNKIDLFVNQRIIEKYNPNIKTRVFNNAISAISFFKLLELNTNIKSVAIPDVILLDINMPEMNGFNFFNEFKLLNFINTRAIKVYMVSSSMCSMDINKARNEPYCAGYITKPLTVNKLKNVLNKSENIEPNEPFKKII</sequence>
<dbReference type="RefSeq" id="WP_376858100.1">
    <property type="nucleotide sequence ID" value="NZ_JBHSLA010000001.1"/>
</dbReference>
<organism evidence="3 4">
    <name type="scientific">Bizionia hallyeonensis</name>
    <dbReference type="NCBI Taxonomy" id="1123757"/>
    <lineage>
        <taxon>Bacteria</taxon>
        <taxon>Pseudomonadati</taxon>
        <taxon>Bacteroidota</taxon>
        <taxon>Flavobacteriia</taxon>
        <taxon>Flavobacteriales</taxon>
        <taxon>Flavobacteriaceae</taxon>
        <taxon>Bizionia</taxon>
    </lineage>
</organism>
<keyword evidence="1" id="KW-0597">Phosphoprotein</keyword>
<comment type="caution">
    <text evidence="3">The sequence shown here is derived from an EMBL/GenBank/DDBJ whole genome shotgun (WGS) entry which is preliminary data.</text>
</comment>
<dbReference type="EMBL" id="JBHSLA010000001">
    <property type="protein sequence ID" value="MFC5193886.1"/>
    <property type="molecule type" value="Genomic_DNA"/>
</dbReference>
<dbReference type="Pfam" id="PF00072">
    <property type="entry name" value="Response_reg"/>
    <property type="match status" value="1"/>
</dbReference>
<dbReference type="PROSITE" id="PS50110">
    <property type="entry name" value="RESPONSE_REGULATORY"/>
    <property type="match status" value="1"/>
</dbReference>
<evidence type="ECO:0000313" key="4">
    <source>
        <dbReference type="Proteomes" id="UP001596162"/>
    </source>
</evidence>
<dbReference type="InterPro" id="IPR001789">
    <property type="entry name" value="Sig_transdc_resp-reg_receiver"/>
</dbReference>
<dbReference type="Gene3D" id="3.40.50.2300">
    <property type="match status" value="1"/>
</dbReference>
<dbReference type="SUPFAM" id="SSF52172">
    <property type="entry name" value="CheY-like"/>
    <property type="match status" value="1"/>
</dbReference>
<evidence type="ECO:0000259" key="2">
    <source>
        <dbReference type="PROSITE" id="PS50110"/>
    </source>
</evidence>
<dbReference type="Proteomes" id="UP001596162">
    <property type="component" value="Unassembled WGS sequence"/>
</dbReference>
<reference evidence="4" key="1">
    <citation type="journal article" date="2019" name="Int. J. Syst. Evol. Microbiol.">
        <title>The Global Catalogue of Microorganisms (GCM) 10K type strain sequencing project: providing services to taxonomists for standard genome sequencing and annotation.</title>
        <authorList>
            <consortium name="The Broad Institute Genomics Platform"/>
            <consortium name="The Broad Institute Genome Sequencing Center for Infectious Disease"/>
            <person name="Wu L."/>
            <person name="Ma J."/>
        </authorList>
    </citation>
    <scope>NUCLEOTIDE SEQUENCE [LARGE SCALE GENOMIC DNA]</scope>
    <source>
        <strain evidence="4">JCM 17978</strain>
    </source>
</reference>
<protein>
    <submittedName>
        <fullName evidence="3">Response regulator</fullName>
    </submittedName>
</protein>
<name>A0ABW0C2F0_9FLAO</name>
<accession>A0ABW0C2F0</accession>
<feature type="domain" description="Response regulatory" evidence="2">
    <location>
        <begin position="4"/>
        <end position="135"/>
    </location>
</feature>
<dbReference type="InterPro" id="IPR052893">
    <property type="entry name" value="TCS_response_regulator"/>
</dbReference>
<keyword evidence="4" id="KW-1185">Reference proteome</keyword>
<evidence type="ECO:0000313" key="3">
    <source>
        <dbReference type="EMBL" id="MFC5193886.1"/>
    </source>
</evidence>
<dbReference type="SMART" id="SM00448">
    <property type="entry name" value="REC"/>
    <property type="match status" value="1"/>
</dbReference>